<accession>A0A7G1P8X0</accession>
<gene>
    <name evidence="1" type="ORF">GCM10017557_50990</name>
</gene>
<dbReference type="KEGG" id="sgm:GCM10017557_50990"/>
<dbReference type="Proteomes" id="UP000516444">
    <property type="component" value="Chromosome"/>
</dbReference>
<dbReference type="EMBL" id="AP023440">
    <property type="protein sequence ID" value="BCL30240.1"/>
    <property type="molecule type" value="Genomic_DNA"/>
</dbReference>
<dbReference type="AlphaFoldDB" id="A0A7G1P8X0"/>
<protein>
    <submittedName>
        <fullName evidence="1">Uncharacterized protein</fullName>
    </submittedName>
</protein>
<reference evidence="1 2" key="1">
    <citation type="journal article" date="2014" name="Int. J. Syst. Evol. Microbiol.">
        <title>Complete genome sequence of Corynebacterium casei LMG S-19264T (=DSM 44701T), isolated from a smear-ripened cheese.</title>
        <authorList>
            <consortium name="US DOE Joint Genome Institute (JGI-PGF)"/>
            <person name="Walter F."/>
            <person name="Albersmeier A."/>
            <person name="Kalinowski J."/>
            <person name="Ruckert C."/>
        </authorList>
    </citation>
    <scope>NUCLEOTIDE SEQUENCE [LARGE SCALE GENOMIC DNA]</scope>
    <source>
        <strain evidence="1 2">JCM 4677</strain>
    </source>
</reference>
<evidence type="ECO:0000313" key="2">
    <source>
        <dbReference type="Proteomes" id="UP000516444"/>
    </source>
</evidence>
<keyword evidence="2" id="KW-1185">Reference proteome</keyword>
<name>A0A7G1P8X0_9ACTN</name>
<organism evidence="1 2">
    <name type="scientific">Streptomyces aurantiacus</name>
    <dbReference type="NCBI Taxonomy" id="47760"/>
    <lineage>
        <taxon>Bacteria</taxon>
        <taxon>Bacillati</taxon>
        <taxon>Actinomycetota</taxon>
        <taxon>Actinomycetes</taxon>
        <taxon>Kitasatosporales</taxon>
        <taxon>Streptomycetaceae</taxon>
        <taxon>Streptomyces</taxon>
        <taxon>Streptomyces aurantiacus group</taxon>
    </lineage>
</organism>
<sequence length="127" mass="14112">MSGEIPNPLEWHLASDQELEESWENFAGLQEKARPVFLCPACGRIWVYWNGYEGPRVSYLRARVSKEIGNPSSGFVEGVSYVSVLDLPAQDIEIGIADGVDVSALHEGLFRVLAYGNPDKIPRMSNM</sequence>
<proteinExistence type="predicted"/>
<evidence type="ECO:0000313" key="1">
    <source>
        <dbReference type="EMBL" id="BCL30240.1"/>
    </source>
</evidence>